<proteinExistence type="inferred from homology"/>
<keyword evidence="5 14" id="KW-1133">Transmembrane helix</keyword>
<dbReference type="GO" id="GO:0008610">
    <property type="term" value="P:lipid biosynthetic process"/>
    <property type="evidence" value="ECO:0007669"/>
    <property type="project" value="InterPro"/>
</dbReference>
<dbReference type="GO" id="GO:0005789">
    <property type="term" value="C:endoplasmic reticulum membrane"/>
    <property type="evidence" value="ECO:0007669"/>
    <property type="project" value="UniProtKB-SubCell"/>
</dbReference>
<dbReference type="PANTHER" id="PTHR21624:SF1">
    <property type="entry name" value="ALKYLGLYCEROL MONOOXYGENASE"/>
    <property type="match status" value="1"/>
</dbReference>
<feature type="domain" description="Fatty acid hydroxylase" evidence="15">
    <location>
        <begin position="146"/>
        <end position="277"/>
    </location>
</feature>
<keyword evidence="4" id="KW-0256">Endoplasmic reticulum</keyword>
<evidence type="ECO:0000256" key="3">
    <source>
        <dbReference type="ARBA" id="ARBA00022692"/>
    </source>
</evidence>
<keyword evidence="6" id="KW-0560">Oxidoreductase</keyword>
<dbReference type="AlphaFoldDB" id="A0A653DX10"/>
<evidence type="ECO:0000313" key="17">
    <source>
        <dbReference type="EMBL" id="VEN64667.1"/>
    </source>
</evidence>
<protein>
    <recommendedName>
        <fullName evidence="12">Alkylglycerol monooxygenase</fullName>
        <ecNumber evidence="11">1.14.16.5</ecNumber>
    </recommendedName>
</protein>
<evidence type="ECO:0000256" key="12">
    <source>
        <dbReference type="ARBA" id="ARBA00040992"/>
    </source>
</evidence>
<accession>A0A653DX10</accession>
<keyword evidence="8" id="KW-0443">Lipid metabolism</keyword>
<feature type="transmembrane region" description="Helical" evidence="14">
    <location>
        <begin position="362"/>
        <end position="383"/>
    </location>
</feature>
<reference evidence="17 18" key="1">
    <citation type="submission" date="2019-01" db="EMBL/GenBank/DDBJ databases">
        <authorList>
            <person name="Sayadi A."/>
        </authorList>
    </citation>
    <scope>NUCLEOTIDE SEQUENCE [LARGE SCALE GENOMIC DNA]</scope>
</reference>
<feature type="transmembrane region" description="Helical" evidence="14">
    <location>
        <begin position="389"/>
        <end position="412"/>
    </location>
</feature>
<feature type="domain" description="Alkylglycerol monooxygenase C-terminal" evidence="16">
    <location>
        <begin position="364"/>
        <end position="442"/>
    </location>
</feature>
<keyword evidence="18" id="KW-1185">Reference proteome</keyword>
<dbReference type="PANTHER" id="PTHR21624">
    <property type="entry name" value="STEROL DESATURASE-RELATED PROTEIN"/>
    <property type="match status" value="1"/>
</dbReference>
<comment type="subcellular location">
    <subcellularLocation>
        <location evidence="2">Endoplasmic reticulum membrane</location>
        <topology evidence="2">Multi-pass membrane protein</topology>
    </subcellularLocation>
</comment>
<keyword evidence="9 14" id="KW-0472">Membrane</keyword>
<evidence type="ECO:0000256" key="10">
    <source>
        <dbReference type="ARBA" id="ARBA00038190"/>
    </source>
</evidence>
<keyword evidence="7" id="KW-0408">Iron</keyword>
<evidence type="ECO:0000256" key="1">
    <source>
        <dbReference type="ARBA" id="ARBA00001962"/>
    </source>
</evidence>
<dbReference type="Proteomes" id="UP000410492">
    <property type="component" value="Unassembled WGS sequence"/>
</dbReference>
<comment type="cofactor">
    <cofactor evidence="1">
        <name>Fe cation</name>
        <dbReference type="ChEBI" id="CHEBI:24875"/>
    </cofactor>
</comment>
<dbReference type="OrthoDB" id="6354873at2759"/>
<dbReference type="Pfam" id="PF04116">
    <property type="entry name" value="FA_hydroxylase"/>
    <property type="match status" value="1"/>
</dbReference>
<dbReference type="EC" id="1.14.16.5" evidence="11"/>
<keyword evidence="3 14" id="KW-0812">Transmembrane</keyword>
<dbReference type="GO" id="GO:0005506">
    <property type="term" value="F:iron ion binding"/>
    <property type="evidence" value="ECO:0007669"/>
    <property type="project" value="InterPro"/>
</dbReference>
<name>A0A653DX10_CALMS</name>
<evidence type="ECO:0000313" key="18">
    <source>
        <dbReference type="Proteomes" id="UP000410492"/>
    </source>
</evidence>
<evidence type="ECO:0000256" key="5">
    <source>
        <dbReference type="ARBA" id="ARBA00022989"/>
    </source>
</evidence>
<organism evidence="17 18">
    <name type="scientific">Callosobruchus maculatus</name>
    <name type="common">Southern cowpea weevil</name>
    <name type="synonym">Pulse bruchid</name>
    <dbReference type="NCBI Taxonomy" id="64391"/>
    <lineage>
        <taxon>Eukaryota</taxon>
        <taxon>Metazoa</taxon>
        <taxon>Ecdysozoa</taxon>
        <taxon>Arthropoda</taxon>
        <taxon>Hexapoda</taxon>
        <taxon>Insecta</taxon>
        <taxon>Pterygota</taxon>
        <taxon>Neoptera</taxon>
        <taxon>Endopterygota</taxon>
        <taxon>Coleoptera</taxon>
        <taxon>Polyphaga</taxon>
        <taxon>Cucujiformia</taxon>
        <taxon>Chrysomeloidea</taxon>
        <taxon>Chrysomelidae</taxon>
        <taxon>Bruchinae</taxon>
        <taxon>Bruchini</taxon>
        <taxon>Callosobruchus</taxon>
    </lineage>
</organism>
<evidence type="ECO:0000259" key="16">
    <source>
        <dbReference type="Pfam" id="PF24858"/>
    </source>
</evidence>
<dbReference type="GO" id="GO:0050479">
    <property type="term" value="F:glyceryl-ether monooxygenase activity"/>
    <property type="evidence" value="ECO:0007669"/>
    <property type="project" value="UniProtKB-EC"/>
</dbReference>
<dbReference type="GO" id="GO:0006643">
    <property type="term" value="P:membrane lipid metabolic process"/>
    <property type="evidence" value="ECO:0007669"/>
    <property type="project" value="TreeGrafter"/>
</dbReference>
<evidence type="ECO:0000256" key="14">
    <source>
        <dbReference type="SAM" id="Phobius"/>
    </source>
</evidence>
<gene>
    <name evidence="17" type="ORF">CALMAC_LOCUS21146</name>
</gene>
<dbReference type="InterPro" id="IPR056853">
    <property type="entry name" value="AGMP_C"/>
</dbReference>
<sequence length="477" mass="55943">MGSLKLESYNNSDVITSVFINLVNEERFGNSYFEEDGVKNFLKGIGRMFYIVHPSETTFRDASEVPSFFRDAWPYFLLFMLIENILLLIENRPLYRLNDTITSLSHGLIQHSGKLVFRTAESYAYFYLYQNYSLIDLPWNLPMTWYLAAVGVDFCYYWVHRACHEVHILWAQHQVHHSSEEFNLAVGLRQSILQGWCGFMFYLPLAFFIPPAHFITHQQFNLLYQFWIHTKTIKTLGPLEYIFNTPQHHRVHHGSNIYCLDKNYGGVLIIWDRLFGTFAEEKKDEEIVYGLVYNQPSFNPLHLQTFYTEYVIQRFNSMTTWSHKLAAIFYGPSWQPGKPRLGLEEDKVKVVPRPAYDVKIPVWCNIYLLIHFSIVVYGFHLLAVHHVGLNPLTVLAFVIYIIGSLTTIGMLFDNKPNACVFELCRCMILVTLIQRMHFININENVLFTFEIFFVLSGLFWFLQSIKVLQISSKIKLH</sequence>
<comment type="catalytic activity">
    <reaction evidence="13">
        <text>1-O-(1,2-saturated-alkyl)-sn-glycerol + (6R)-L-erythro-5,6,7,8-tetrahydrobiopterin + O2 = a 1-(1-hydroxyalkyl)-sn-glycerol + (6R)-L-erythro-6,7-dihydrobiopterin + H2O</text>
        <dbReference type="Rhea" id="RHEA:36255"/>
        <dbReference type="ChEBI" id="CHEBI:15377"/>
        <dbReference type="ChEBI" id="CHEBI:15379"/>
        <dbReference type="ChEBI" id="CHEBI:43120"/>
        <dbReference type="ChEBI" id="CHEBI:59560"/>
        <dbReference type="ChEBI" id="CHEBI:73418"/>
        <dbReference type="ChEBI" id="CHEBI:83957"/>
        <dbReference type="EC" id="1.14.16.5"/>
    </reaction>
</comment>
<feature type="transmembrane region" description="Helical" evidence="14">
    <location>
        <begin position="445"/>
        <end position="465"/>
    </location>
</feature>
<dbReference type="Pfam" id="PF24858">
    <property type="entry name" value="AGMP_C"/>
    <property type="match status" value="1"/>
</dbReference>
<evidence type="ECO:0000256" key="7">
    <source>
        <dbReference type="ARBA" id="ARBA00023004"/>
    </source>
</evidence>
<evidence type="ECO:0000256" key="9">
    <source>
        <dbReference type="ARBA" id="ARBA00023136"/>
    </source>
</evidence>
<dbReference type="InterPro" id="IPR006694">
    <property type="entry name" value="Fatty_acid_hydroxylase"/>
</dbReference>
<evidence type="ECO:0000256" key="4">
    <source>
        <dbReference type="ARBA" id="ARBA00022824"/>
    </source>
</evidence>
<evidence type="ECO:0000256" key="11">
    <source>
        <dbReference type="ARBA" id="ARBA00039026"/>
    </source>
</evidence>
<evidence type="ECO:0000259" key="15">
    <source>
        <dbReference type="Pfam" id="PF04116"/>
    </source>
</evidence>
<comment type="similarity">
    <text evidence="10">Belongs to the sterol desaturase family. TMEM195 subfamily.</text>
</comment>
<evidence type="ECO:0000256" key="8">
    <source>
        <dbReference type="ARBA" id="ARBA00023098"/>
    </source>
</evidence>
<dbReference type="InterPro" id="IPR051689">
    <property type="entry name" value="Sterol_desaturase/TMEM195"/>
</dbReference>
<evidence type="ECO:0000256" key="13">
    <source>
        <dbReference type="ARBA" id="ARBA00047556"/>
    </source>
</evidence>
<evidence type="ECO:0000256" key="6">
    <source>
        <dbReference type="ARBA" id="ARBA00023002"/>
    </source>
</evidence>
<evidence type="ECO:0000256" key="2">
    <source>
        <dbReference type="ARBA" id="ARBA00004477"/>
    </source>
</evidence>
<dbReference type="EMBL" id="CAACVG010015659">
    <property type="protein sequence ID" value="VEN64667.1"/>
    <property type="molecule type" value="Genomic_DNA"/>
</dbReference>